<organism evidence="1 2">
    <name type="scientific">Plasmodium brasilianum</name>
    <dbReference type="NCBI Taxonomy" id="5824"/>
    <lineage>
        <taxon>Eukaryota</taxon>
        <taxon>Sar</taxon>
        <taxon>Alveolata</taxon>
        <taxon>Apicomplexa</taxon>
        <taxon>Aconoidasida</taxon>
        <taxon>Haemosporida</taxon>
        <taxon>Plasmodiidae</taxon>
        <taxon>Plasmodium</taxon>
        <taxon>Plasmodium (Plasmodium)</taxon>
    </lineage>
</organism>
<proteinExistence type="predicted"/>
<name>A0ACB9YHM1_PLABR</name>
<reference evidence="1" key="1">
    <citation type="submission" date="2022-06" db="EMBL/GenBank/DDBJ databases">
        <title>The First Complete Genome of the Simian Malaria Parasite Plasmodium brasilianum.</title>
        <authorList>
            <person name="Bajic M."/>
            <person name="Ravishankar S."/>
        </authorList>
    </citation>
    <scope>NUCLEOTIDE SEQUENCE</scope>
    <source>
        <strain evidence="1">Bolivian I</strain>
    </source>
</reference>
<sequence length="491" mass="56876">MDSMEEDDLNRILQGSQSSNIYNKLNRSVSGEQYNVYCKSLNGTKENIPNANYNLCKLIARNAEDLSKMYKTPSYTNQCFHNRYWVYYELWKVLKNISKEEELKSLTDNFLEARNSINRAYNAYNCLYAFENDILKGLKDMIEEKYLHDYFTNFDSIKTYDTCERVQLSKYTQYLNYIIKLYNKRTAQDSCCHGSFLIGCFDYFKCNDEFDPRKLLSSLNKNGINKCNNLEKAEASANLDSLSSFQNSRSHIFNSFYTVTCKGNDNLICKMSPSYESPKNFNSNTNHRLQSDFDSLVSRSRAVQSVEISGEKQYRSSDASGLSANSEQKGTLREAPNSLSLSENGKSKVQKICPSYQFGEGSPGSCEEPNVRERGTLGGRWEEYSPNKKVRFTRSINGFYYHTLVNKTDTITNNFFRVGVALALAIGIIFTIFLYYKFTPFGRRLRKKTSRNKRIDDDVDISYLRQFKIRAPKTVNRNRGSTRLHFAYYSR</sequence>
<keyword evidence="2" id="KW-1185">Reference proteome</keyword>
<comment type="caution">
    <text evidence="1">The sequence shown here is derived from an EMBL/GenBank/DDBJ whole genome shotgun (WGS) entry which is preliminary data.</text>
</comment>
<dbReference type="EMBL" id="CM043769">
    <property type="protein sequence ID" value="KAI4841337.1"/>
    <property type="molecule type" value="Genomic_DNA"/>
</dbReference>
<evidence type="ECO:0000313" key="1">
    <source>
        <dbReference type="EMBL" id="KAI4841337.1"/>
    </source>
</evidence>
<dbReference type="Proteomes" id="UP001056978">
    <property type="component" value="Chromosome 1"/>
</dbReference>
<evidence type="ECO:0000313" key="2">
    <source>
        <dbReference type="Proteomes" id="UP001056978"/>
    </source>
</evidence>
<accession>A0ACB9YHM1</accession>
<gene>
    <name evidence="1" type="ORF">MKS88_000577</name>
</gene>
<protein>
    <submittedName>
        <fullName evidence="1">PIR protein</fullName>
    </submittedName>
</protein>